<feature type="domain" description="Nucleoprotein TPR/MLP1-2" evidence="6">
    <location>
        <begin position="1047"/>
        <end position="1174"/>
    </location>
</feature>
<dbReference type="PANTHER" id="PTHR18898">
    <property type="entry name" value="NUCLEOPROTEIN TPR-RELATED"/>
    <property type="match status" value="1"/>
</dbReference>
<keyword evidence="2 4" id="KW-0175">Coiled coil</keyword>
<dbReference type="InterPro" id="IPR012929">
    <property type="entry name" value="Nucleoprot-TPR/MLP1-2_dom"/>
</dbReference>
<dbReference type="GO" id="GO:0005643">
    <property type="term" value="C:nuclear pore"/>
    <property type="evidence" value="ECO:0007669"/>
    <property type="project" value="TreeGrafter"/>
</dbReference>
<dbReference type="EMBL" id="LSRQ01001111">
    <property type="protein sequence ID" value="OAY79163.1"/>
    <property type="molecule type" value="Genomic_DNA"/>
</dbReference>
<feature type="coiled-coil region" evidence="4">
    <location>
        <begin position="14"/>
        <end position="48"/>
    </location>
</feature>
<feature type="coiled-coil region" evidence="4">
    <location>
        <begin position="842"/>
        <end position="1022"/>
    </location>
</feature>
<organism evidence="9 10">
    <name type="scientific">Ananas comosus</name>
    <name type="common">Pineapple</name>
    <name type="synonym">Ananas ananas</name>
    <dbReference type="NCBI Taxonomy" id="4615"/>
    <lineage>
        <taxon>Eukaryota</taxon>
        <taxon>Viridiplantae</taxon>
        <taxon>Streptophyta</taxon>
        <taxon>Embryophyta</taxon>
        <taxon>Tracheophyta</taxon>
        <taxon>Spermatophyta</taxon>
        <taxon>Magnoliopsida</taxon>
        <taxon>Liliopsida</taxon>
        <taxon>Poales</taxon>
        <taxon>Bromeliaceae</taxon>
        <taxon>Bromelioideae</taxon>
        <taxon>Ananas</taxon>
    </lineage>
</organism>
<accession>A0A199VQ73</accession>
<feature type="compositionally biased region" description="Basic residues" evidence="5">
    <location>
        <begin position="2068"/>
        <end position="2079"/>
    </location>
</feature>
<dbReference type="GO" id="GO:0006406">
    <property type="term" value="P:mRNA export from nucleus"/>
    <property type="evidence" value="ECO:0007669"/>
    <property type="project" value="TreeGrafter"/>
</dbReference>
<feature type="compositionally biased region" description="Polar residues" evidence="5">
    <location>
        <begin position="1645"/>
        <end position="1659"/>
    </location>
</feature>
<feature type="compositionally biased region" description="Basic and acidic residues" evidence="5">
    <location>
        <begin position="1851"/>
        <end position="1877"/>
    </location>
</feature>
<feature type="compositionally biased region" description="Polar residues" evidence="5">
    <location>
        <begin position="1960"/>
        <end position="1971"/>
    </location>
</feature>
<feature type="compositionally biased region" description="Basic and acidic residues" evidence="5">
    <location>
        <begin position="1819"/>
        <end position="1829"/>
    </location>
</feature>
<feature type="domain" description="Nucleoprotein TPR/MPL1" evidence="7">
    <location>
        <begin position="171"/>
        <end position="249"/>
    </location>
</feature>
<feature type="coiled-coil region" evidence="4">
    <location>
        <begin position="684"/>
        <end position="725"/>
    </location>
</feature>
<evidence type="ECO:0000256" key="2">
    <source>
        <dbReference type="ARBA" id="ARBA00023054"/>
    </source>
</evidence>
<evidence type="ECO:0000259" key="8">
    <source>
        <dbReference type="Pfam" id="PF25785"/>
    </source>
</evidence>
<feature type="compositionally biased region" description="Acidic residues" evidence="5">
    <location>
        <begin position="1803"/>
        <end position="1818"/>
    </location>
</feature>
<dbReference type="PANTHER" id="PTHR18898:SF2">
    <property type="entry name" value="NUCLEOPROTEIN TPR"/>
    <property type="match status" value="1"/>
</dbReference>
<dbReference type="Proteomes" id="UP000092600">
    <property type="component" value="Unassembled WGS sequence"/>
</dbReference>
<feature type="domain" description="NUA/TPR/MLP1-2-like" evidence="8">
    <location>
        <begin position="496"/>
        <end position="601"/>
    </location>
</feature>
<feature type="compositionally biased region" description="Acidic residues" evidence="5">
    <location>
        <begin position="1880"/>
        <end position="1899"/>
    </location>
</feature>
<evidence type="ECO:0000259" key="7">
    <source>
        <dbReference type="Pfam" id="PF25481"/>
    </source>
</evidence>
<evidence type="ECO:0000256" key="4">
    <source>
        <dbReference type="SAM" id="Coils"/>
    </source>
</evidence>
<sequence>MPLFLSDEEFQLLAHDAAAVAERADAAIRELRRQVETARAEADAASITAEQTCALLEQRFAALSADFDRSQAENAQLAASVERRLSELAEVQAEKHQLHIKIIGKDGEIERLTLEVAELQKSKRQSLELVEQRDAEIRERNATIQSYLDKIVHLTDSAAAKEARLSEIETELTRCHATCNRITQEKELLEKHNSWLEEELNAKVNSLIELRRSSMDAEANMSAKIADLEREISESSNSLKRSKERVVELENRVSSLEKELCASKEAAAVNEQQYGAELSTVTKLAELYKESSDEWSKKAGELEGVIKALETHLAQVENEYKEKLEIEASARKEVEKEAADLKEKLRRCEAELENARKANELSLLPMASFPTDLNMKELLMGEADSDKTDETEQMIVPKVPVGISGTALAACLLRDGWSLAKMYEKYQEAADALRHERWGRKHAEAVLERVLHEIEEKAELILDERAEHERMAEAYSLMNQKLQQALLEHDNFESTIRNLKAELRKQERDYDIAQKEIDDLQKQVAVLLKECQDIQLRCGANLSSDLDTHVSTRSADVTYGIQAEKAVSAHMTFKDINELVEQNVQLRGQVRCLSVEVEKKDAELREGFQIELQKVTDEAKSKIEAVLKRSEEQGCIIESLHSSVAMYKRLYEEEHKLRTSSNTLLESIPEDGKKELMPLFEGSQDVSKKAYEQLAERAKNLEQELTKLRSELTTLRTERDKMALEANFARDRLNSFMAELDHQRKEANAVSGRNVELTQLLVDYQKRLRESSDSQQASEDNLRKLSMEVSILKHEKEILVNSEKRALDEVRSLIERVHRLQTSLDTIQTTEEVRENARAVERRNQEEHVKRIEREWAEAKKELHEERDRVRALTLEKEKAIETTVHQVEEMRKELADAWRAVSSAESRAAVAEARCSDLEGRINGRKSITKDGTHDDSLLSSNEVTEELWKAKEEMEKLREEAQANKNYMLQYKEIAHTNEVALKQIESRHEEYKAEAERLKKTFEDEVLSLRNKLSEMEKNYVLKSEEASSLIEAKEKELLSVLAETSALRDEVAQKVTRIEMLEIQVSSLKDDLDQEHKRWRTAQDNYERQVILQSETIQELTSVSKELSSLQSEMAKLRDMSDAQKVENDALKSSWEHEKLELQRDKDEAQRKYNEINEQNKILHNQLESLRIRLADKERSFTGLSSQTADSQTESDLQNVISYLRRSKEIAETELSLLKQEKIRLQSHLENALKASKEAQALLHSQSENFQTTVFKDEEFKSLQLQVREINLLRESNIQLREENKHNFEECQKLRDEAQKAKMEAERLHNLLLEKQLEFEACQKEAETQKMETQHLNNRIAELVESYKSIDLKEYEHMKDELQSIKVLLREKETELELTKNLVSEKQELISKLEENLARCQSELAERENKLNDAFQVEVQLYVNVVYCSRTSIWHVITHHDLQASIKMEIEKQKKIISSLKKKNEVLAKEKEELSKDKQGLLKQIEDLKSSRKTLNETLIDQAAKEKDTRIQILEKTLERERDDLRKERDDNRKEKLKRQKTEKTVLDLIQTVNKDKKKVEEELAKHKQAIVIMLESTGITASQLPSGSTLDEQTFAYFLSVDSFEDAANSLLNDGSGTQPLPLETSAADTSLAAAGRQVPPTTAQTRQSVTPQGKATEEKTGTTVVKPSTEVRKAGRRLVRPRLERPEESQADIEMSAAEGPVVTEDRKPSSSHEPELSGVILSSSHPPPSRKRMASSSVSEPKEESVAQDEAGTETVPPSKKSKDADFDVQSSEILAIAQEPAGPSADNFDAKSPMEDVDTDEIVEAAGEEEMANKDEVEEHQSAPVDGMNQENEAQSEEDATMEEVRDKSKDVGELIDEGPRSEDPKEIMPLDVEDDREEGELMPDEPEQQIEEAASGEGHSESTPSDGVNAIDETPETVEPASPEPVIEKSENADVLEEVTEGNNNNNNNNSTGPGITETELSSPILLGVREGSPSTLPQASPSRVRESSPSSLLPHSAAPEQQGSSTVSETEEPRGRGRTISITERARQNAPLRQARMAAAQTTPRGRGRPAGGYRANRGARGRGGRGQS</sequence>
<comment type="subcellular location">
    <subcellularLocation>
        <location evidence="1">Nucleus</location>
    </subcellularLocation>
</comment>
<protein>
    <submittedName>
        <fullName evidence="9">Nuclear-pore anchor</fullName>
    </submittedName>
</protein>
<dbReference type="GO" id="GO:0017056">
    <property type="term" value="F:structural constituent of nuclear pore"/>
    <property type="evidence" value="ECO:0007669"/>
    <property type="project" value="TreeGrafter"/>
</dbReference>
<feature type="coiled-coil region" evidence="4">
    <location>
        <begin position="1212"/>
        <end position="1239"/>
    </location>
</feature>
<feature type="compositionally biased region" description="Low complexity" evidence="5">
    <location>
        <begin position="1997"/>
        <end position="2009"/>
    </location>
</feature>
<feature type="coiled-coil region" evidence="4">
    <location>
        <begin position="1454"/>
        <end position="1574"/>
    </location>
</feature>
<feature type="coiled-coil region" evidence="4">
    <location>
        <begin position="1062"/>
        <end position="1184"/>
    </location>
</feature>
<keyword evidence="3" id="KW-0539">Nucleus</keyword>
<feature type="region of interest" description="Disordered" evidence="5">
    <location>
        <begin position="1638"/>
        <end position="2079"/>
    </location>
</feature>
<feature type="compositionally biased region" description="Basic and acidic residues" evidence="5">
    <location>
        <begin position="1710"/>
        <end position="1722"/>
    </location>
</feature>
<name>A0A199VQ73_ANACO</name>
<evidence type="ECO:0000313" key="9">
    <source>
        <dbReference type="EMBL" id="OAY79163.1"/>
    </source>
</evidence>
<dbReference type="Pfam" id="PF25481">
    <property type="entry name" value="Nucleoprot-TPR"/>
    <property type="match status" value="1"/>
</dbReference>
<feature type="coiled-coil region" evidence="4">
    <location>
        <begin position="1267"/>
        <end position="1322"/>
    </location>
</feature>
<evidence type="ECO:0000259" key="6">
    <source>
        <dbReference type="Pfam" id="PF07926"/>
    </source>
</evidence>
<dbReference type="Pfam" id="PF25785">
    <property type="entry name" value="TPR"/>
    <property type="match status" value="1"/>
</dbReference>
<feature type="coiled-coil region" evidence="4">
    <location>
        <begin position="451"/>
        <end position="537"/>
    </location>
</feature>
<dbReference type="STRING" id="4615.A0A199VQ73"/>
<proteinExistence type="predicted"/>
<evidence type="ECO:0000313" key="10">
    <source>
        <dbReference type="Proteomes" id="UP000092600"/>
    </source>
</evidence>
<feature type="coiled-coil region" evidence="4">
    <location>
        <begin position="1356"/>
        <end position="1414"/>
    </location>
</feature>
<feature type="coiled-coil region" evidence="4">
    <location>
        <begin position="179"/>
        <end position="259"/>
    </location>
</feature>
<feature type="coiled-coil region" evidence="4">
    <location>
        <begin position="299"/>
        <end position="361"/>
    </location>
</feature>
<dbReference type="InterPro" id="IPR057974">
    <property type="entry name" value="NUA/TPR/MLP1-2-like_dom"/>
</dbReference>
<dbReference type="GO" id="GO:0006606">
    <property type="term" value="P:protein import into nucleus"/>
    <property type="evidence" value="ECO:0007669"/>
    <property type="project" value="InterPro"/>
</dbReference>
<dbReference type="InterPro" id="IPR057577">
    <property type="entry name" value="Nucleoprot-TPR/MLP1_dom"/>
</dbReference>
<dbReference type="Pfam" id="PF07926">
    <property type="entry name" value="TPR_MLP1_2"/>
    <property type="match status" value="1"/>
</dbReference>
<evidence type="ECO:0000256" key="3">
    <source>
        <dbReference type="ARBA" id="ARBA00023242"/>
    </source>
</evidence>
<evidence type="ECO:0000256" key="1">
    <source>
        <dbReference type="ARBA" id="ARBA00004123"/>
    </source>
</evidence>
<gene>
    <name evidence="9" type="ORF">ACMD2_00074</name>
</gene>
<comment type="caution">
    <text evidence="9">The sequence shown here is derived from an EMBL/GenBank/DDBJ whole genome shotgun (WGS) entry which is preliminary data.</text>
</comment>
<evidence type="ECO:0000256" key="5">
    <source>
        <dbReference type="SAM" id="MobiDB-lite"/>
    </source>
</evidence>
<reference evidence="9 10" key="1">
    <citation type="journal article" date="2016" name="DNA Res.">
        <title>The draft genome of MD-2 pineapple using hybrid error correction of long reads.</title>
        <authorList>
            <person name="Redwan R.M."/>
            <person name="Saidin A."/>
            <person name="Kumar S.V."/>
        </authorList>
    </citation>
    <scope>NUCLEOTIDE SEQUENCE [LARGE SCALE GENOMIC DNA]</scope>
    <source>
        <strain evidence="10">cv. MD2</strain>
        <tissue evidence="9">Leaf</tissue>
    </source>
</reference>